<comment type="caution">
    <text evidence="5">The sequence shown here is derived from an EMBL/GenBank/DDBJ whole genome shotgun (WGS) entry which is preliminary data.</text>
</comment>
<dbReference type="InterPro" id="IPR005318">
    <property type="entry name" value="OM_porin_bac"/>
</dbReference>
<organism evidence="5 6">
    <name type="scientific">Geopseudomonas aromaticivorans</name>
    <dbReference type="NCBI Taxonomy" id="2849492"/>
    <lineage>
        <taxon>Bacteria</taxon>
        <taxon>Pseudomonadati</taxon>
        <taxon>Pseudomonadota</taxon>
        <taxon>Gammaproteobacteria</taxon>
        <taxon>Pseudomonadales</taxon>
        <taxon>Pseudomonadaceae</taxon>
        <taxon>Geopseudomonas</taxon>
    </lineage>
</organism>
<keyword evidence="6" id="KW-1185">Reference proteome</keyword>
<dbReference type="EMBL" id="JAHRGL010000001">
    <property type="protein sequence ID" value="MBV2131450.1"/>
    <property type="molecule type" value="Genomic_DNA"/>
</dbReference>
<evidence type="ECO:0000256" key="3">
    <source>
        <dbReference type="SAM" id="MobiDB-lite"/>
    </source>
</evidence>
<evidence type="ECO:0000256" key="4">
    <source>
        <dbReference type="SAM" id="SignalP"/>
    </source>
</evidence>
<evidence type="ECO:0000313" key="6">
    <source>
        <dbReference type="Proteomes" id="UP000813068"/>
    </source>
</evidence>
<dbReference type="Pfam" id="PF03573">
    <property type="entry name" value="OprD"/>
    <property type="match status" value="1"/>
</dbReference>
<gene>
    <name evidence="5" type="ORF">KRX52_01385</name>
</gene>
<keyword evidence="2 4" id="KW-0732">Signal</keyword>
<evidence type="ECO:0000256" key="1">
    <source>
        <dbReference type="ARBA" id="ARBA00022448"/>
    </source>
</evidence>
<dbReference type="PANTHER" id="PTHR34596">
    <property type="entry name" value="CHITOPORIN"/>
    <property type="match status" value="1"/>
</dbReference>
<name>A0ABS6MRM2_9GAMM</name>
<feature type="chain" id="PRO_5045089571" evidence="4">
    <location>
        <begin position="28"/>
        <end position="436"/>
    </location>
</feature>
<evidence type="ECO:0000313" key="5">
    <source>
        <dbReference type="EMBL" id="MBV2131450.1"/>
    </source>
</evidence>
<proteinExistence type="predicted"/>
<feature type="region of interest" description="Disordered" evidence="3">
    <location>
        <begin position="108"/>
        <end position="131"/>
    </location>
</feature>
<feature type="signal peptide" evidence="4">
    <location>
        <begin position="1"/>
        <end position="27"/>
    </location>
</feature>
<dbReference type="RefSeq" id="WP_217679353.1">
    <property type="nucleotide sequence ID" value="NZ_JAHRGL010000001.1"/>
</dbReference>
<protein>
    <submittedName>
        <fullName evidence="5">OprD family porin</fullName>
    </submittedName>
</protein>
<reference evidence="5 6" key="1">
    <citation type="submission" date="2021-06" db="EMBL/GenBank/DDBJ databases">
        <title>Differences between aerobic and microaerobic xylene degrading microbial communities.</title>
        <authorList>
            <person name="Banerjee S."/>
            <person name="Tancsics A."/>
        </authorList>
    </citation>
    <scope>NUCLEOTIDE SEQUENCE [LARGE SCALE GENOMIC DNA]</scope>
    <source>
        <strain evidence="5 6">MAP12</strain>
    </source>
</reference>
<dbReference type="PANTHER" id="PTHR34596:SF2">
    <property type="entry name" value="CHITOPORIN"/>
    <property type="match status" value="1"/>
</dbReference>
<evidence type="ECO:0000256" key="2">
    <source>
        <dbReference type="ARBA" id="ARBA00022729"/>
    </source>
</evidence>
<sequence>MSLTPLARAVALATLGAGMILPSLAQADFVKDSKASLELRNFYFNRDIRQAGDPKVPTTVGKPTDRVSKQEEWGQGFIARYESGFTEGTIGFGVDAIGTLGLQLDSGRGTSGTGTLLRDRETGEPQDSYGDLGATAKFKASKSVLKVGTLMPALPTISGVDNRLLPTSYQGGYLNSQEIAGLSLDLGMVNRINYRDSQDHETMTLAATSSKNGIGGKRINTADSDEFIFGGATYKWNDQLTTAYHYGKLDQLYKQHIVNVVHVLSIAEGQSLKSDLRYAQSNEDGNSNVDNNAFGAMFTYTLKAHKLGLGYQSLTGDTGYAFINGNNPFLVNYVQIGDFANTDEQSWQVRYDYDFTSLGIPGLTFMTRYISGDNFDIDAKGTEGKEWERNTELKYVFQQGTLKNLGLHWRNAQMRSNYANDLDENRLIVSYTLPLL</sequence>
<dbReference type="Proteomes" id="UP000813068">
    <property type="component" value="Unassembled WGS sequence"/>
</dbReference>
<keyword evidence="1" id="KW-0813">Transport</keyword>
<accession>A0ABS6MRM2</accession>